<comment type="subcellular location">
    <subcellularLocation>
        <location evidence="1">Membrane</location>
    </subcellularLocation>
</comment>
<comment type="caution">
    <text evidence="9">The sequence shown here is derived from an EMBL/GenBank/DDBJ whole genome shotgun (WGS) entry which is preliminary data.</text>
</comment>
<dbReference type="PROSITE" id="PS51779">
    <property type="entry name" value="POTRA"/>
    <property type="match status" value="1"/>
</dbReference>
<dbReference type="Pfam" id="PF08478">
    <property type="entry name" value="POTRA_1"/>
    <property type="match status" value="1"/>
</dbReference>
<dbReference type="PANTHER" id="PTHR37820:SF1">
    <property type="entry name" value="CELL DIVISION PROTEIN FTSQ"/>
    <property type="match status" value="1"/>
</dbReference>
<dbReference type="AlphaFoldDB" id="M0QRC1"/>
<dbReference type="Proteomes" id="UP000011666">
    <property type="component" value="Unassembled WGS sequence"/>
</dbReference>
<dbReference type="Gene3D" id="3.10.20.310">
    <property type="entry name" value="membrane protein fhac"/>
    <property type="match status" value="1"/>
</dbReference>
<dbReference type="InterPro" id="IPR013685">
    <property type="entry name" value="POTRA_FtsQ_type"/>
</dbReference>
<sequence length="232" mass="25188">MRARAPRRGRLLLGTVLVVALFAGLAAIAYYTPLMSVRSTEVRDNKTVSADDIRRAADVPGGTPLLRVDTQAVALRVAAIPSVESARVQRTYPSELTITVVERQPVAIVEQDQKIHVLDRGGVGYLEFDRRQGVPPETLRLPVLDTPNPGPTDPSTKAALSAVAGLPDDLAKKVRRVEASSPVDIQFRIDGDKRVVWGDSDRGAEKARTLGVLLSRKGTVYNVSSPEFPAYR</sequence>
<proteinExistence type="predicted"/>
<dbReference type="eggNOG" id="COG1589">
    <property type="taxonomic scope" value="Bacteria"/>
</dbReference>
<keyword evidence="5" id="KW-1133">Transmembrane helix</keyword>
<reference evidence="9 10" key="1">
    <citation type="submission" date="2013-01" db="EMBL/GenBank/DDBJ databases">
        <title>Whole genome shotgun sequence of Gordonia soli NBRC 108243.</title>
        <authorList>
            <person name="Isaki-Nakamura S."/>
            <person name="Hosoyama A."/>
            <person name="Tsuchikane K."/>
            <person name="Ando Y."/>
            <person name="Baba S."/>
            <person name="Ohji S."/>
            <person name="Hamada M."/>
            <person name="Tamura T."/>
            <person name="Yamazoe A."/>
            <person name="Yamazaki S."/>
            <person name="Fujita N."/>
        </authorList>
    </citation>
    <scope>NUCLEOTIDE SEQUENCE [LARGE SCALE GENOMIC DNA]</scope>
    <source>
        <strain evidence="9 10">NBRC 108243</strain>
    </source>
</reference>
<keyword evidence="10" id="KW-1185">Reference proteome</keyword>
<dbReference type="GO" id="GO:0005886">
    <property type="term" value="C:plasma membrane"/>
    <property type="evidence" value="ECO:0007669"/>
    <property type="project" value="TreeGrafter"/>
</dbReference>
<dbReference type="RefSeq" id="WP_007623672.1">
    <property type="nucleotide sequence ID" value="NZ_BANX01000030.1"/>
</dbReference>
<evidence type="ECO:0000259" key="8">
    <source>
        <dbReference type="PROSITE" id="PS51779"/>
    </source>
</evidence>
<gene>
    <name evidence="9" type="primary">ftsQ</name>
    <name evidence="9" type="ORF">GS4_30_01040</name>
</gene>
<accession>M0QRC1</accession>
<dbReference type="OrthoDB" id="9790760at2"/>
<dbReference type="GO" id="GO:0051301">
    <property type="term" value="P:cell division"/>
    <property type="evidence" value="ECO:0007669"/>
    <property type="project" value="UniProtKB-KW"/>
</dbReference>
<evidence type="ECO:0000256" key="5">
    <source>
        <dbReference type="ARBA" id="ARBA00022989"/>
    </source>
</evidence>
<dbReference type="InterPro" id="IPR034746">
    <property type="entry name" value="POTRA"/>
</dbReference>
<feature type="domain" description="POTRA" evidence="8">
    <location>
        <begin position="35"/>
        <end position="103"/>
    </location>
</feature>
<dbReference type="PANTHER" id="PTHR37820">
    <property type="entry name" value="CELL DIVISION PROTEIN DIVIB"/>
    <property type="match status" value="1"/>
</dbReference>
<dbReference type="InterPro" id="IPR050487">
    <property type="entry name" value="FtsQ_DivIB"/>
</dbReference>
<keyword evidence="7" id="KW-0131">Cell cycle</keyword>
<evidence type="ECO:0000256" key="7">
    <source>
        <dbReference type="ARBA" id="ARBA00023306"/>
    </source>
</evidence>
<organism evidence="9 10">
    <name type="scientific">Gordonia soli NBRC 108243</name>
    <dbReference type="NCBI Taxonomy" id="1223545"/>
    <lineage>
        <taxon>Bacteria</taxon>
        <taxon>Bacillati</taxon>
        <taxon>Actinomycetota</taxon>
        <taxon>Actinomycetes</taxon>
        <taxon>Mycobacteriales</taxon>
        <taxon>Gordoniaceae</taxon>
        <taxon>Gordonia</taxon>
    </lineage>
</organism>
<dbReference type="STRING" id="1223545.GS4_30_01040"/>
<evidence type="ECO:0000313" key="10">
    <source>
        <dbReference type="Proteomes" id="UP000011666"/>
    </source>
</evidence>
<keyword evidence="4" id="KW-0812">Transmembrane</keyword>
<keyword evidence="6" id="KW-0472">Membrane</keyword>
<evidence type="ECO:0000256" key="4">
    <source>
        <dbReference type="ARBA" id="ARBA00022692"/>
    </source>
</evidence>
<keyword evidence="3 9" id="KW-0132">Cell division</keyword>
<protein>
    <submittedName>
        <fullName evidence="9">Cell division protein FtsQ</fullName>
    </submittedName>
</protein>
<evidence type="ECO:0000256" key="6">
    <source>
        <dbReference type="ARBA" id="ARBA00023136"/>
    </source>
</evidence>
<evidence type="ECO:0000256" key="2">
    <source>
        <dbReference type="ARBA" id="ARBA00022475"/>
    </source>
</evidence>
<keyword evidence="2" id="KW-1003">Cell membrane</keyword>
<evidence type="ECO:0000313" key="9">
    <source>
        <dbReference type="EMBL" id="GAC70032.1"/>
    </source>
</evidence>
<evidence type="ECO:0000256" key="1">
    <source>
        <dbReference type="ARBA" id="ARBA00004370"/>
    </source>
</evidence>
<dbReference type="EMBL" id="BANX01000030">
    <property type="protein sequence ID" value="GAC70032.1"/>
    <property type="molecule type" value="Genomic_DNA"/>
</dbReference>
<evidence type="ECO:0000256" key="3">
    <source>
        <dbReference type="ARBA" id="ARBA00022618"/>
    </source>
</evidence>
<name>M0QRC1_9ACTN</name>